<dbReference type="EMBL" id="CZPZ01000004">
    <property type="protein sequence ID" value="CUS33104.1"/>
    <property type="molecule type" value="Genomic_DNA"/>
</dbReference>
<organism evidence="1 2">
    <name type="scientific">Candidatus Nitrospira nitrificans</name>
    <dbReference type="NCBI Taxonomy" id="1742973"/>
    <lineage>
        <taxon>Bacteria</taxon>
        <taxon>Pseudomonadati</taxon>
        <taxon>Nitrospirota</taxon>
        <taxon>Nitrospiria</taxon>
        <taxon>Nitrospirales</taxon>
        <taxon>Nitrospiraceae</taxon>
        <taxon>Nitrospira</taxon>
    </lineage>
</organism>
<gene>
    <name evidence="1" type="ORF">COMA2_120072</name>
</gene>
<sequence>MAQLLLTSLLTVNLTTLGGINEMSEV</sequence>
<dbReference type="AlphaFoldDB" id="A0A0S4L8Z3"/>
<dbReference type="Proteomes" id="UP000198736">
    <property type="component" value="Unassembled WGS sequence"/>
</dbReference>
<protein>
    <submittedName>
        <fullName evidence="1">Uncharacterized protein</fullName>
    </submittedName>
</protein>
<name>A0A0S4L8Z3_9BACT</name>
<accession>A0A0S4L8Z3</accession>
<keyword evidence="2" id="KW-1185">Reference proteome</keyword>
<evidence type="ECO:0000313" key="2">
    <source>
        <dbReference type="Proteomes" id="UP000198736"/>
    </source>
</evidence>
<proteinExistence type="predicted"/>
<evidence type="ECO:0000313" key="1">
    <source>
        <dbReference type="EMBL" id="CUS33104.1"/>
    </source>
</evidence>
<reference evidence="2" key="1">
    <citation type="submission" date="2015-10" db="EMBL/GenBank/DDBJ databases">
        <authorList>
            <person name="Luecker S."/>
            <person name="Luecker S."/>
        </authorList>
    </citation>
    <scope>NUCLEOTIDE SEQUENCE [LARGE SCALE GENOMIC DNA]</scope>
</reference>